<evidence type="ECO:0000256" key="1">
    <source>
        <dbReference type="ARBA" id="ARBA00009497"/>
    </source>
</evidence>
<comment type="similarity">
    <text evidence="1 2">Belongs to the Dps family.</text>
</comment>
<comment type="caution">
    <text evidence="5">The sequence shown here is derived from an EMBL/GenBank/DDBJ whole genome shotgun (WGS) entry which is preliminary data.</text>
</comment>
<dbReference type="PRINTS" id="PR01346">
    <property type="entry name" value="HELNAPAPROT"/>
</dbReference>
<evidence type="ECO:0000313" key="5">
    <source>
        <dbReference type="EMBL" id="HJF34026.1"/>
    </source>
</evidence>
<sequence>MSQDKTPQEKWEAELKQEEHDHHHNPTAAAMTQHILASIHTLHVKLHQYHWYVKGPHFFVLHSKFEELYNENEKWFDELAEKLLAAGEKPVSTTEQFLKYTFLSEDGADKYLTVDKMVDKLVEDYRRVRDLTLRSITMAQEEDNFVLEDTLIAYKEFIDKTIWMLQAFLGKEALENDDAFEDDDE</sequence>
<dbReference type="InterPro" id="IPR008331">
    <property type="entry name" value="Ferritin_DPS_dom"/>
</dbReference>
<dbReference type="GO" id="GO:0016722">
    <property type="term" value="F:oxidoreductase activity, acting on metal ions"/>
    <property type="evidence" value="ECO:0007669"/>
    <property type="project" value="InterPro"/>
</dbReference>
<dbReference type="CDD" id="cd01043">
    <property type="entry name" value="DPS"/>
    <property type="match status" value="1"/>
</dbReference>
<dbReference type="PANTHER" id="PTHR42932">
    <property type="entry name" value="GENERAL STRESS PROTEIN 20U"/>
    <property type="match status" value="1"/>
</dbReference>
<dbReference type="InterPro" id="IPR009078">
    <property type="entry name" value="Ferritin-like_SF"/>
</dbReference>
<evidence type="ECO:0000256" key="2">
    <source>
        <dbReference type="RuleBase" id="RU003875"/>
    </source>
</evidence>
<dbReference type="Pfam" id="PF00210">
    <property type="entry name" value="Ferritin"/>
    <property type="match status" value="1"/>
</dbReference>
<evidence type="ECO:0000256" key="3">
    <source>
        <dbReference type="SAM" id="MobiDB-lite"/>
    </source>
</evidence>
<dbReference type="SUPFAM" id="SSF47240">
    <property type="entry name" value="Ferritin-like"/>
    <property type="match status" value="1"/>
</dbReference>
<organism evidence="5 6">
    <name type="scientific">Sporosarcina psychrophila</name>
    <name type="common">Bacillus psychrophilus</name>
    <dbReference type="NCBI Taxonomy" id="1476"/>
    <lineage>
        <taxon>Bacteria</taxon>
        <taxon>Bacillati</taxon>
        <taxon>Bacillota</taxon>
        <taxon>Bacilli</taxon>
        <taxon>Bacillales</taxon>
        <taxon>Caryophanaceae</taxon>
        <taxon>Sporosarcina</taxon>
    </lineage>
</organism>
<dbReference type="GO" id="GO:0008199">
    <property type="term" value="F:ferric iron binding"/>
    <property type="evidence" value="ECO:0007669"/>
    <property type="project" value="InterPro"/>
</dbReference>
<dbReference type="PROSITE" id="PS00818">
    <property type="entry name" value="DPS_1"/>
    <property type="match status" value="1"/>
</dbReference>
<protein>
    <submittedName>
        <fullName evidence="5">DNA starvation/stationary phase protection protein</fullName>
    </submittedName>
</protein>
<dbReference type="AlphaFoldDB" id="A0A921G2Z4"/>
<reference evidence="5" key="1">
    <citation type="journal article" date="2021" name="PeerJ">
        <title>Extensive microbial diversity within the chicken gut microbiome revealed by metagenomics and culture.</title>
        <authorList>
            <person name="Gilroy R."/>
            <person name="Ravi A."/>
            <person name="Getino M."/>
            <person name="Pursley I."/>
            <person name="Horton D.L."/>
            <person name="Alikhan N.F."/>
            <person name="Baker D."/>
            <person name="Gharbi K."/>
            <person name="Hall N."/>
            <person name="Watson M."/>
            <person name="Adriaenssens E.M."/>
            <person name="Foster-Nyarko E."/>
            <person name="Jarju S."/>
            <person name="Secka A."/>
            <person name="Antonio M."/>
            <person name="Oren A."/>
            <person name="Chaudhuri R.R."/>
            <person name="La Ragione R."/>
            <person name="Hildebrand F."/>
            <person name="Pallen M.J."/>
        </authorList>
    </citation>
    <scope>NUCLEOTIDE SEQUENCE</scope>
    <source>
        <strain evidence="5">CHK171-7178</strain>
    </source>
</reference>
<dbReference type="PANTHER" id="PTHR42932:SF1">
    <property type="entry name" value="GENERAL STRESS PROTEIN 20U"/>
    <property type="match status" value="1"/>
</dbReference>
<evidence type="ECO:0000259" key="4">
    <source>
        <dbReference type="Pfam" id="PF00210"/>
    </source>
</evidence>
<dbReference type="InterPro" id="IPR012347">
    <property type="entry name" value="Ferritin-like"/>
</dbReference>
<dbReference type="Proteomes" id="UP000698173">
    <property type="component" value="Unassembled WGS sequence"/>
</dbReference>
<dbReference type="EMBL" id="DYWT01000299">
    <property type="protein sequence ID" value="HJF34026.1"/>
    <property type="molecule type" value="Genomic_DNA"/>
</dbReference>
<accession>A0A921G2Z4</accession>
<dbReference type="Gene3D" id="1.20.1260.10">
    <property type="match status" value="1"/>
</dbReference>
<dbReference type="InterPro" id="IPR002177">
    <property type="entry name" value="DPS_DNA-bd"/>
</dbReference>
<feature type="domain" description="Ferritin/DPS" evidence="4">
    <location>
        <begin position="33"/>
        <end position="171"/>
    </location>
</feature>
<reference evidence="5" key="2">
    <citation type="submission" date="2021-09" db="EMBL/GenBank/DDBJ databases">
        <authorList>
            <person name="Gilroy R."/>
        </authorList>
    </citation>
    <scope>NUCLEOTIDE SEQUENCE</scope>
    <source>
        <strain evidence="5">CHK171-7178</strain>
    </source>
</reference>
<gene>
    <name evidence="5" type="ORF">K8V56_19875</name>
</gene>
<name>A0A921G2Z4_SPOPS</name>
<feature type="region of interest" description="Disordered" evidence="3">
    <location>
        <begin position="1"/>
        <end position="23"/>
    </location>
</feature>
<evidence type="ECO:0000313" key="6">
    <source>
        <dbReference type="Proteomes" id="UP000698173"/>
    </source>
</evidence>
<proteinExistence type="inferred from homology"/>
<dbReference type="InterPro" id="IPR023188">
    <property type="entry name" value="DPS_DNA-bd_CS"/>
</dbReference>